<keyword evidence="13" id="KW-0472">Membrane</keyword>
<feature type="binding site" evidence="9">
    <location>
        <position position="336"/>
    </location>
    <ligand>
        <name>Mg(2+)</name>
        <dbReference type="ChEBI" id="CHEBI:18420"/>
    </ligand>
</feature>
<dbReference type="Gene3D" id="3.40.720.10">
    <property type="entry name" value="Alkaline Phosphatase, subunit A"/>
    <property type="match status" value="1"/>
</dbReference>
<dbReference type="SMART" id="SM00098">
    <property type="entry name" value="alkPPc"/>
    <property type="match status" value="1"/>
</dbReference>
<protein>
    <recommendedName>
        <fullName evidence="2 11">Alkaline phosphatase</fullName>
        <ecNumber evidence="2 11">3.1.3.1</ecNumber>
    </recommendedName>
</protein>
<dbReference type="AlphaFoldDB" id="A0A9W8YUU0"/>
<dbReference type="PRINTS" id="PR00113">
    <property type="entry name" value="ALKPHPHTASE"/>
</dbReference>
<feature type="active site" description="Phosphoserine intermediate" evidence="8">
    <location>
        <position position="141"/>
    </location>
</feature>
<proteinExistence type="inferred from homology"/>
<dbReference type="Proteomes" id="UP001140453">
    <property type="component" value="Unassembled WGS sequence"/>
</dbReference>
<feature type="region of interest" description="Disordered" evidence="12">
    <location>
        <begin position="1"/>
        <end position="37"/>
    </location>
</feature>
<dbReference type="PANTHER" id="PTHR11596">
    <property type="entry name" value="ALKALINE PHOSPHATASE"/>
    <property type="match status" value="1"/>
</dbReference>
<evidence type="ECO:0000256" key="5">
    <source>
        <dbReference type="ARBA" id="ARBA00022801"/>
    </source>
</evidence>
<dbReference type="InterPro" id="IPR017850">
    <property type="entry name" value="Alkaline_phosphatase_core_sf"/>
</dbReference>
<evidence type="ECO:0000256" key="12">
    <source>
        <dbReference type="SAM" id="MobiDB-lite"/>
    </source>
</evidence>
<dbReference type="EMBL" id="JAPEVB010000003">
    <property type="protein sequence ID" value="KAJ4392038.1"/>
    <property type="molecule type" value="Genomic_DNA"/>
</dbReference>
<feature type="transmembrane region" description="Helical" evidence="13">
    <location>
        <begin position="49"/>
        <end position="69"/>
    </location>
</feature>
<feature type="binding site" evidence="9">
    <location>
        <position position="345"/>
    </location>
    <ligand>
        <name>Zn(2+)</name>
        <dbReference type="ChEBI" id="CHEBI:29105"/>
        <label>2</label>
    </ligand>
</feature>
<dbReference type="SUPFAM" id="SSF53649">
    <property type="entry name" value="Alkaline phosphatase-like"/>
    <property type="match status" value="1"/>
</dbReference>
<evidence type="ECO:0000256" key="13">
    <source>
        <dbReference type="SAM" id="Phobius"/>
    </source>
</evidence>
<feature type="binding site" evidence="9">
    <location>
        <position position="93"/>
    </location>
    <ligand>
        <name>Zn(2+)</name>
        <dbReference type="ChEBI" id="CHEBI:29105"/>
        <label>2</label>
    </ligand>
</feature>
<evidence type="ECO:0000313" key="15">
    <source>
        <dbReference type="Proteomes" id="UP001140453"/>
    </source>
</evidence>
<accession>A0A9W8YUU0</accession>
<feature type="binding site" evidence="9">
    <location>
        <position position="496"/>
    </location>
    <ligand>
        <name>Zn(2+)</name>
        <dbReference type="ChEBI" id="CHEBI:29105"/>
        <label>2</label>
    </ligand>
</feature>
<dbReference type="GO" id="GO:0046872">
    <property type="term" value="F:metal ion binding"/>
    <property type="evidence" value="ECO:0007669"/>
    <property type="project" value="UniProtKB-KW"/>
</dbReference>
<evidence type="ECO:0000256" key="4">
    <source>
        <dbReference type="ARBA" id="ARBA00022723"/>
    </source>
</evidence>
<feature type="binding site" evidence="9">
    <location>
        <position position="93"/>
    </location>
    <ligand>
        <name>Mg(2+)</name>
        <dbReference type="ChEBI" id="CHEBI:18420"/>
    </ligand>
</feature>
<keyword evidence="3" id="KW-0597">Phosphoprotein</keyword>
<comment type="cofactor">
    <cofactor evidence="9">
        <name>Mg(2+)</name>
        <dbReference type="ChEBI" id="CHEBI:18420"/>
    </cofactor>
    <text evidence="9">Binds 1 Mg(2+) ion.</text>
</comment>
<dbReference type="InterPro" id="IPR001952">
    <property type="entry name" value="Alkaline_phosphatase"/>
</dbReference>
<dbReference type="FunFam" id="3.40.720.10:FF:000063">
    <property type="entry name" value="Alkaline phosphatase"/>
    <property type="match status" value="1"/>
</dbReference>
<keyword evidence="4 9" id="KW-0479">Metal-binding</keyword>
<feature type="binding site" evidence="9">
    <location>
        <position position="194"/>
    </location>
    <ligand>
        <name>Mg(2+)</name>
        <dbReference type="ChEBI" id="CHEBI:18420"/>
    </ligand>
</feature>
<evidence type="ECO:0000256" key="9">
    <source>
        <dbReference type="PIRSR" id="PIRSR601952-2"/>
    </source>
</evidence>
<feature type="binding site" evidence="9">
    <location>
        <position position="192"/>
    </location>
    <ligand>
        <name>Mg(2+)</name>
        <dbReference type="ChEBI" id="CHEBI:18420"/>
    </ligand>
</feature>
<dbReference type="PANTHER" id="PTHR11596:SF5">
    <property type="entry name" value="ALKALINE PHOSPHATASE"/>
    <property type="match status" value="1"/>
</dbReference>
<feature type="binding site" evidence="9">
    <location>
        <position position="385"/>
    </location>
    <ligand>
        <name>Zn(2+)</name>
        <dbReference type="ChEBI" id="CHEBI:29105"/>
        <label>2</label>
    </ligand>
</feature>
<feature type="binding site" evidence="9">
    <location>
        <position position="341"/>
    </location>
    <ligand>
        <name>Zn(2+)</name>
        <dbReference type="ChEBI" id="CHEBI:29105"/>
        <label>2</label>
    </ligand>
</feature>
<dbReference type="PROSITE" id="PS00123">
    <property type="entry name" value="ALKALINE_PHOSPHATASE"/>
    <property type="match status" value="1"/>
</dbReference>
<dbReference type="EC" id="3.1.3.1" evidence="2 11"/>
<feature type="binding site" evidence="9">
    <location>
        <position position="384"/>
    </location>
    <ligand>
        <name>Zn(2+)</name>
        <dbReference type="ChEBI" id="CHEBI:29105"/>
        <label>2</label>
    </ligand>
</feature>
<dbReference type="GO" id="GO:0000329">
    <property type="term" value="C:fungal-type vacuole membrane"/>
    <property type="evidence" value="ECO:0007669"/>
    <property type="project" value="TreeGrafter"/>
</dbReference>
<gene>
    <name evidence="14" type="primary">PHO8</name>
    <name evidence="14" type="ORF">N0V93_005659</name>
</gene>
<evidence type="ECO:0000256" key="8">
    <source>
        <dbReference type="PIRSR" id="PIRSR601952-1"/>
    </source>
</evidence>
<keyword evidence="13" id="KW-1133">Transmembrane helix</keyword>
<organism evidence="14 15">
    <name type="scientific">Gnomoniopsis smithogilvyi</name>
    <dbReference type="NCBI Taxonomy" id="1191159"/>
    <lineage>
        <taxon>Eukaryota</taxon>
        <taxon>Fungi</taxon>
        <taxon>Dikarya</taxon>
        <taxon>Ascomycota</taxon>
        <taxon>Pezizomycotina</taxon>
        <taxon>Sordariomycetes</taxon>
        <taxon>Sordariomycetidae</taxon>
        <taxon>Diaporthales</taxon>
        <taxon>Gnomoniaceae</taxon>
        <taxon>Gnomoniopsis</taxon>
    </lineage>
</organism>
<dbReference type="GO" id="GO:0004035">
    <property type="term" value="F:alkaline phosphatase activity"/>
    <property type="evidence" value="ECO:0007669"/>
    <property type="project" value="UniProtKB-EC"/>
</dbReference>
<evidence type="ECO:0000256" key="7">
    <source>
        <dbReference type="ARBA" id="ARBA00022842"/>
    </source>
</evidence>
<reference evidence="14" key="1">
    <citation type="submission" date="2022-10" db="EMBL/GenBank/DDBJ databases">
        <title>Tapping the CABI collections for fungal endophytes: first genome assemblies for Collariella, Neodidymelliopsis, Ascochyta clinopodiicola, Didymella pomorum, Didymosphaeria variabile, Neocosmospora piperis and Neocucurbitaria cava.</title>
        <authorList>
            <person name="Hill R."/>
        </authorList>
    </citation>
    <scope>NUCLEOTIDE SEQUENCE</scope>
    <source>
        <strain evidence="14">IMI 355082</strain>
    </source>
</reference>
<dbReference type="Gene3D" id="1.10.60.40">
    <property type="match status" value="1"/>
</dbReference>
<keyword evidence="5 11" id="KW-0378">Hydrolase</keyword>
<comment type="catalytic activity">
    <reaction evidence="11">
        <text>a phosphate monoester + H2O = an alcohol + phosphate</text>
        <dbReference type="Rhea" id="RHEA:15017"/>
        <dbReference type="ChEBI" id="CHEBI:15377"/>
        <dbReference type="ChEBI" id="CHEBI:30879"/>
        <dbReference type="ChEBI" id="CHEBI:43474"/>
        <dbReference type="ChEBI" id="CHEBI:67140"/>
        <dbReference type="EC" id="3.1.3.1"/>
    </reaction>
</comment>
<keyword evidence="7 9" id="KW-0460">Magnesium</keyword>
<evidence type="ECO:0000313" key="14">
    <source>
        <dbReference type="EMBL" id="KAJ4392038.1"/>
    </source>
</evidence>
<evidence type="ECO:0000256" key="10">
    <source>
        <dbReference type="RuleBase" id="RU003946"/>
    </source>
</evidence>
<dbReference type="Pfam" id="PF00245">
    <property type="entry name" value="Alk_phosphatase"/>
    <property type="match status" value="1"/>
</dbReference>
<sequence>MASDRTPLLAASRRSIDSARSDERAEEEDNAFRGTSPNREGWSTRLREIVLFIWALLATAVIIVLAALLQHNQQTEHFSKPAGKRNLIFMVSDGMGPASLSLTRSYRQLVEGLEYGDTLTLDKHFWGTSRTRSSDRLVTDSAAGATAFACGEKTYNGAISLLPDFSPCGSVLEAAKKAGYTTGLVVTTDITDATPACFASHVDVREKENEIALQEIGEGVLGRVVDLMLGGGRCHFLPNTTEGSCREDDINVAQIAQDKHGWTYTDNRAGFDQLRSGENVTLPTLGLFARNDVPFEIDRKNMADVYPSLSEMATTALRALEIATKDSEQGFFLMIEGSRIDHAGHFNDPAAQVREVLEYDKTFKAVVDFVENSKTDSLLVATSDHETGGLATAWQSPNAELPVYNWYPSVLAKANASSQLLAHKLHEHLRSIQSDPTAQDDLEDWINTNLVISGLGISDARDSELKKLAHDPIHALYTFSQMISRRARIGWSTHGHSAVDVNIYSSGGPHAEEIHGNVENTEIGKFLRSYLNVDTEAVTKELKEKMNWKQSFAAISSDKLIPEMGFEMEEEPSYWIV</sequence>
<keyword evidence="6 9" id="KW-0862">Zinc</keyword>
<keyword evidence="15" id="KW-1185">Reference proteome</keyword>
<name>A0A9W8YUU0_9PEZI</name>
<dbReference type="OrthoDB" id="7392499at2759"/>
<evidence type="ECO:0000256" key="11">
    <source>
        <dbReference type="RuleBase" id="RU003947"/>
    </source>
</evidence>
<feature type="compositionally biased region" description="Basic and acidic residues" evidence="12">
    <location>
        <begin position="14"/>
        <end position="23"/>
    </location>
</feature>
<comment type="cofactor">
    <cofactor evidence="9">
        <name>Zn(2+)</name>
        <dbReference type="ChEBI" id="CHEBI:29105"/>
    </cofactor>
    <text evidence="9">Binds 2 Zn(2+) ions.</text>
</comment>
<evidence type="ECO:0000256" key="1">
    <source>
        <dbReference type="ARBA" id="ARBA00005984"/>
    </source>
</evidence>
<evidence type="ECO:0000256" key="3">
    <source>
        <dbReference type="ARBA" id="ARBA00022553"/>
    </source>
</evidence>
<dbReference type="InterPro" id="IPR018299">
    <property type="entry name" value="Alkaline_phosphatase_AS"/>
</dbReference>
<dbReference type="CDD" id="cd16012">
    <property type="entry name" value="ALP"/>
    <property type="match status" value="1"/>
</dbReference>
<comment type="caution">
    <text evidence="14">The sequence shown here is derived from an EMBL/GenBank/DDBJ whole genome shotgun (WGS) entry which is preliminary data.</text>
</comment>
<comment type="similarity">
    <text evidence="1 10">Belongs to the alkaline phosphatase family.</text>
</comment>
<keyword evidence="13" id="KW-0812">Transmembrane</keyword>
<evidence type="ECO:0000256" key="6">
    <source>
        <dbReference type="ARBA" id="ARBA00022833"/>
    </source>
</evidence>
<evidence type="ECO:0000256" key="2">
    <source>
        <dbReference type="ARBA" id="ARBA00012647"/>
    </source>
</evidence>